<dbReference type="PANTHER" id="PTHR30055:SF239">
    <property type="entry name" value="TRANSCRIPTIONAL REGULATORY PROTEIN"/>
    <property type="match status" value="1"/>
</dbReference>
<dbReference type="PANTHER" id="PTHR30055">
    <property type="entry name" value="HTH-TYPE TRANSCRIPTIONAL REGULATOR RUTR"/>
    <property type="match status" value="1"/>
</dbReference>
<dbReference type="Proteomes" id="UP000265719">
    <property type="component" value="Chromosome"/>
</dbReference>
<dbReference type="InterPro" id="IPR001647">
    <property type="entry name" value="HTH_TetR"/>
</dbReference>
<keyword evidence="2" id="KW-1185">Reference proteome</keyword>
<protein>
    <submittedName>
        <fullName evidence="1">WHG domain-containing protein</fullName>
    </submittedName>
</protein>
<dbReference type="InterPro" id="IPR036271">
    <property type="entry name" value="Tet_transcr_reg_TetR-rel_C_sf"/>
</dbReference>
<dbReference type="Gene3D" id="1.10.10.60">
    <property type="entry name" value="Homeodomain-like"/>
    <property type="match status" value="1"/>
</dbReference>
<accession>A0A399G3D6</accession>
<dbReference type="Pfam" id="PF00440">
    <property type="entry name" value="TetR_N"/>
    <property type="match status" value="1"/>
</dbReference>
<reference evidence="1" key="1">
    <citation type="submission" date="2020-10" db="EMBL/GenBank/DDBJ databases">
        <title>De novo genome project of the cellulose decomposer Thermobifida halotolerans type strain.</title>
        <authorList>
            <person name="Nagy I."/>
            <person name="Horvath B."/>
            <person name="Kukolya J."/>
            <person name="Nagy I."/>
            <person name="Orsini M."/>
        </authorList>
    </citation>
    <scope>NUCLEOTIDE SEQUENCE</scope>
    <source>
        <strain evidence="1">DSM 44931</strain>
    </source>
</reference>
<organism evidence="1 2">
    <name type="scientific">Thermobifida halotolerans</name>
    <dbReference type="NCBI Taxonomy" id="483545"/>
    <lineage>
        <taxon>Bacteria</taxon>
        <taxon>Bacillati</taxon>
        <taxon>Actinomycetota</taxon>
        <taxon>Actinomycetes</taxon>
        <taxon>Streptosporangiales</taxon>
        <taxon>Nocardiopsidaceae</taxon>
        <taxon>Thermobifida</taxon>
    </lineage>
</organism>
<dbReference type="InterPro" id="IPR009057">
    <property type="entry name" value="Homeodomain-like_sf"/>
</dbReference>
<dbReference type="InterPro" id="IPR025996">
    <property type="entry name" value="MT1864/Rv1816-like_C"/>
</dbReference>
<evidence type="ECO:0000313" key="1">
    <source>
        <dbReference type="EMBL" id="UOE17741.1"/>
    </source>
</evidence>
<gene>
    <name evidence="1" type="ORF">NI17_012585</name>
</gene>
<dbReference type="OrthoDB" id="71867at2"/>
<dbReference type="EMBL" id="CP063196">
    <property type="protein sequence ID" value="UOE17741.1"/>
    <property type="molecule type" value="Genomic_DNA"/>
</dbReference>
<dbReference type="Gene3D" id="1.10.357.10">
    <property type="entry name" value="Tetracycline Repressor, domain 2"/>
    <property type="match status" value="1"/>
</dbReference>
<dbReference type="GO" id="GO:0000976">
    <property type="term" value="F:transcription cis-regulatory region binding"/>
    <property type="evidence" value="ECO:0007669"/>
    <property type="project" value="TreeGrafter"/>
</dbReference>
<dbReference type="Pfam" id="PF13305">
    <property type="entry name" value="TetR_C_33"/>
    <property type="match status" value="1"/>
</dbReference>
<dbReference type="InterPro" id="IPR050109">
    <property type="entry name" value="HTH-type_TetR-like_transc_reg"/>
</dbReference>
<sequence>MARAGLSAASVVEEAARVSDEEGYAQLTLAAVAKRLGVTVPSLYKHVAGLDGLRSGLRVRAAREFAEVLGRAVLGRSGPDALRSMARAYRDYARRHPGRYAALQQAPAPDDPEGQAAAQSVLEVIIAALRGFDLPEEAVIDAIRATRSALHGFVALEADGGFGLPQDVDHSFDVMVEMFVRAFRTWNADRERTVS</sequence>
<dbReference type="SUPFAM" id="SSF46689">
    <property type="entry name" value="Homeodomain-like"/>
    <property type="match status" value="1"/>
</dbReference>
<name>A0A399G3D6_9ACTN</name>
<dbReference type="AlphaFoldDB" id="A0A399G3D6"/>
<dbReference type="RefSeq" id="WP_068689069.1">
    <property type="nucleotide sequence ID" value="NZ_CP063196.1"/>
</dbReference>
<dbReference type="PROSITE" id="PS50977">
    <property type="entry name" value="HTH_TETR_2"/>
    <property type="match status" value="1"/>
</dbReference>
<dbReference type="KEGG" id="thao:NI17_012585"/>
<proteinExistence type="predicted"/>
<dbReference type="GO" id="GO:0003700">
    <property type="term" value="F:DNA-binding transcription factor activity"/>
    <property type="evidence" value="ECO:0007669"/>
    <property type="project" value="TreeGrafter"/>
</dbReference>
<evidence type="ECO:0000313" key="2">
    <source>
        <dbReference type="Proteomes" id="UP000265719"/>
    </source>
</evidence>
<dbReference type="SUPFAM" id="SSF48498">
    <property type="entry name" value="Tetracyclin repressor-like, C-terminal domain"/>
    <property type="match status" value="1"/>
</dbReference>